<accession>A0A485LQ74</accession>
<evidence type="ECO:0000256" key="1">
    <source>
        <dbReference type="SAM" id="MobiDB-lite"/>
    </source>
</evidence>
<dbReference type="Proteomes" id="UP000332933">
    <property type="component" value="Unassembled WGS sequence"/>
</dbReference>
<reference evidence="3 4" key="1">
    <citation type="submission" date="2019-03" db="EMBL/GenBank/DDBJ databases">
        <authorList>
            <person name="Gaulin E."/>
            <person name="Dumas B."/>
        </authorList>
    </citation>
    <scope>NUCLEOTIDE SEQUENCE [LARGE SCALE GENOMIC DNA]</scope>
    <source>
        <strain evidence="3">CBS 568.67</strain>
    </source>
</reference>
<sequence length="438" mass="47464">MAKISIYMAPVGALDSQDADDWDVALAHDNNNLVGPAIATSPNPVEEPRHTPPPDTPRRIGCPIALARAQSSRGVSLRRGHPNDMWWPDFNASGTQAFVADLCNVYLATASVANFSLADPPSATVLKEYASDATAVVVNAVYPRRLVLESTDALEDVIRGLHTSRTNAQLSVHYCWVDFDRRFDIAHTVARQHRCDPSYRDNAAVYLEPVLRNIVWDESTTAFGSGFTVGVAAAVHSWPGGTAWLASVENAFVDVTKRRPGASRTQRGVDETITVENALGMRQYIAIKRVFQRTQDWSSLVLNVGFSNDLAYAQAHNKSLVRDSFDCVTEAEFHALAHAQSASPAVELWERRVGPYGSIDATWVAVPASVAAAVATFQLSLMTSCSATISPVPTAWVGPDYVYMGVNPMCMAAAFTPFVQMNFGVDDSCLVPDAFGGL</sequence>
<evidence type="ECO:0000313" key="4">
    <source>
        <dbReference type="Proteomes" id="UP000332933"/>
    </source>
</evidence>
<proteinExistence type="predicted"/>
<evidence type="ECO:0000313" key="3">
    <source>
        <dbReference type="EMBL" id="VFU00902.1"/>
    </source>
</evidence>
<feature type="region of interest" description="Disordered" evidence="1">
    <location>
        <begin position="33"/>
        <end position="58"/>
    </location>
</feature>
<reference evidence="2" key="2">
    <citation type="submission" date="2019-06" db="EMBL/GenBank/DDBJ databases">
        <title>Genomics analysis of Aphanomyces spp. identifies a new class of oomycete effector associated with host adaptation.</title>
        <authorList>
            <person name="Gaulin E."/>
        </authorList>
    </citation>
    <scope>NUCLEOTIDE SEQUENCE</scope>
    <source>
        <strain evidence="2">CBS 578.67</strain>
    </source>
</reference>
<dbReference type="EMBL" id="VJMH01007383">
    <property type="protein sequence ID" value="KAF0683700.1"/>
    <property type="molecule type" value="Genomic_DNA"/>
</dbReference>
<keyword evidence="4" id="KW-1185">Reference proteome</keyword>
<name>A0A485LQ74_9STRA</name>
<organism evidence="3 4">
    <name type="scientific">Aphanomyces stellatus</name>
    <dbReference type="NCBI Taxonomy" id="120398"/>
    <lineage>
        <taxon>Eukaryota</taxon>
        <taxon>Sar</taxon>
        <taxon>Stramenopiles</taxon>
        <taxon>Oomycota</taxon>
        <taxon>Saprolegniomycetes</taxon>
        <taxon>Saprolegniales</taxon>
        <taxon>Verrucalvaceae</taxon>
        <taxon>Aphanomyces</taxon>
    </lineage>
</organism>
<evidence type="ECO:0000313" key="2">
    <source>
        <dbReference type="EMBL" id="KAF0683700.1"/>
    </source>
</evidence>
<gene>
    <name evidence="3" type="primary">Aste57867_24262</name>
    <name evidence="2" type="ORF">As57867_024187</name>
    <name evidence="3" type="ORF">ASTE57867_24262</name>
</gene>
<feature type="compositionally biased region" description="Basic and acidic residues" evidence="1">
    <location>
        <begin position="46"/>
        <end position="58"/>
    </location>
</feature>
<dbReference type="EMBL" id="CAADRA010007409">
    <property type="protein sequence ID" value="VFU00902.1"/>
    <property type="molecule type" value="Genomic_DNA"/>
</dbReference>
<protein>
    <submittedName>
        <fullName evidence="3">Aste57867_24262 protein</fullName>
    </submittedName>
</protein>
<dbReference type="AlphaFoldDB" id="A0A485LQ74"/>